<name>A0A1H3MQF9_9ACTN</name>
<organism evidence="7 8">
    <name type="scientific">Asanoa ishikariensis</name>
    <dbReference type="NCBI Taxonomy" id="137265"/>
    <lineage>
        <taxon>Bacteria</taxon>
        <taxon>Bacillati</taxon>
        <taxon>Actinomycetota</taxon>
        <taxon>Actinomycetes</taxon>
        <taxon>Micromonosporales</taxon>
        <taxon>Micromonosporaceae</taxon>
        <taxon>Asanoa</taxon>
    </lineage>
</organism>
<feature type="transmembrane region" description="Helical" evidence="5">
    <location>
        <begin position="132"/>
        <end position="157"/>
    </location>
</feature>
<dbReference type="GO" id="GO:0016020">
    <property type="term" value="C:membrane"/>
    <property type="evidence" value="ECO:0007669"/>
    <property type="project" value="UniProtKB-SubCell"/>
</dbReference>
<evidence type="ECO:0000256" key="1">
    <source>
        <dbReference type="ARBA" id="ARBA00004141"/>
    </source>
</evidence>
<dbReference type="OrthoDB" id="3268959at2"/>
<keyword evidence="8" id="KW-1185">Reference proteome</keyword>
<comment type="subcellular location">
    <subcellularLocation>
        <location evidence="1">Membrane</location>
        <topology evidence="1">Multi-pass membrane protein</topology>
    </subcellularLocation>
</comment>
<protein>
    <submittedName>
        <fullName evidence="7">ABC-2 type transport system permease protein</fullName>
    </submittedName>
</protein>
<evidence type="ECO:0000256" key="3">
    <source>
        <dbReference type="ARBA" id="ARBA00022989"/>
    </source>
</evidence>
<dbReference type="AlphaFoldDB" id="A0A1H3MQF9"/>
<keyword evidence="2 5" id="KW-0812">Transmembrane</keyword>
<feature type="domain" description="ABC-2 type transporter transmembrane" evidence="6">
    <location>
        <begin position="136"/>
        <end position="330"/>
    </location>
</feature>
<keyword evidence="4 5" id="KW-0472">Membrane</keyword>
<evidence type="ECO:0000313" key="8">
    <source>
        <dbReference type="Proteomes" id="UP000199632"/>
    </source>
</evidence>
<feature type="transmembrane region" description="Helical" evidence="5">
    <location>
        <begin position="260"/>
        <end position="277"/>
    </location>
</feature>
<dbReference type="Pfam" id="PF12698">
    <property type="entry name" value="ABC2_membrane_3"/>
    <property type="match status" value="1"/>
</dbReference>
<evidence type="ECO:0000256" key="5">
    <source>
        <dbReference type="SAM" id="Phobius"/>
    </source>
</evidence>
<keyword evidence="3 5" id="KW-1133">Transmembrane helix</keyword>
<feature type="transmembrane region" description="Helical" evidence="5">
    <location>
        <begin position="186"/>
        <end position="206"/>
    </location>
</feature>
<dbReference type="STRING" id="137265.SAMN05421684_1561"/>
<feature type="transmembrane region" description="Helical" evidence="5">
    <location>
        <begin position="312"/>
        <end position="333"/>
    </location>
</feature>
<reference evidence="8" key="1">
    <citation type="submission" date="2016-10" db="EMBL/GenBank/DDBJ databases">
        <authorList>
            <person name="Varghese N."/>
            <person name="Submissions S."/>
        </authorList>
    </citation>
    <scope>NUCLEOTIDE SEQUENCE [LARGE SCALE GENOMIC DNA]</scope>
    <source>
        <strain evidence="8">DSM 44718</strain>
    </source>
</reference>
<dbReference type="PANTHER" id="PTHR43471">
    <property type="entry name" value="ABC TRANSPORTER PERMEASE"/>
    <property type="match status" value="1"/>
</dbReference>
<dbReference type="GO" id="GO:0140359">
    <property type="term" value="F:ABC-type transporter activity"/>
    <property type="evidence" value="ECO:0007669"/>
    <property type="project" value="InterPro"/>
</dbReference>
<proteinExistence type="predicted"/>
<dbReference type="PANTHER" id="PTHR43471:SF3">
    <property type="entry name" value="ABC TRANSPORTER PERMEASE PROTEIN NATB"/>
    <property type="match status" value="1"/>
</dbReference>
<gene>
    <name evidence="7" type="ORF">SAMN05421684_1561</name>
</gene>
<dbReference type="Proteomes" id="UP000199632">
    <property type="component" value="Unassembled WGS sequence"/>
</dbReference>
<sequence length="363" mass="37994">MNTSSAIRLVAARELKVKMKDKTFLISTIFFLLFAVGGTVLPAMLGGGASSVAVADAATATTLRAAGLEVTQVSDEAAAEQAVRDGDVDAAVVTGGGDPKVLAMDDAPGDVVSALSVEPQVQLLNPDAVDPLLAYFVPFGFAVVFFFTSLTFGLQIAQSVVEEKQTRIVEILVASVPTRALLAGKVLAGGVLALSQVALIAAVTVAGIQFTDSDGLLSLIGPSIGWFVPFFVVGFVMLAALWAAAGALVNRVEDLQGVSMPLQIVVMLPFFLVIFMSDNKPVMTLLSYIPFSAPTAMPVRLFTGDAEGWEPLLSLGIMVLAALALIAVGARVYEGSLLRTNGKVSFGAAFRDRESRRLAEINK</sequence>
<dbReference type="EMBL" id="FNQB01000001">
    <property type="protein sequence ID" value="SDY78982.1"/>
    <property type="molecule type" value="Genomic_DNA"/>
</dbReference>
<dbReference type="InterPro" id="IPR013525">
    <property type="entry name" value="ABC2_TM"/>
</dbReference>
<accession>A0A1H3MQF9</accession>
<evidence type="ECO:0000256" key="4">
    <source>
        <dbReference type="ARBA" id="ARBA00023136"/>
    </source>
</evidence>
<feature type="transmembrane region" description="Helical" evidence="5">
    <location>
        <begin position="226"/>
        <end position="248"/>
    </location>
</feature>
<evidence type="ECO:0000256" key="2">
    <source>
        <dbReference type="ARBA" id="ARBA00022692"/>
    </source>
</evidence>
<evidence type="ECO:0000313" key="7">
    <source>
        <dbReference type="EMBL" id="SDY78982.1"/>
    </source>
</evidence>
<dbReference type="RefSeq" id="WP_090788778.1">
    <property type="nucleotide sequence ID" value="NZ_BOND01000018.1"/>
</dbReference>
<feature type="transmembrane region" description="Helical" evidence="5">
    <location>
        <begin position="23"/>
        <end position="45"/>
    </location>
</feature>
<evidence type="ECO:0000259" key="6">
    <source>
        <dbReference type="Pfam" id="PF12698"/>
    </source>
</evidence>